<dbReference type="PANTHER" id="PTHR30292:SF0">
    <property type="entry name" value="5-OXOPROLINASE SUBUNIT A"/>
    <property type="match status" value="1"/>
</dbReference>
<dbReference type="EMBL" id="MSCL01000001">
    <property type="protein sequence ID" value="PQJ75075.1"/>
    <property type="molecule type" value="Genomic_DNA"/>
</dbReference>
<dbReference type="NCBIfam" id="NF003816">
    <property type="entry name" value="PRK05406.1-5"/>
    <property type="match status" value="1"/>
</dbReference>
<proteinExistence type="predicted"/>
<sequence>MIVINCDVGEGIANEHLLMPYITSCNIACGGHFGDKNSMDTTILLALKNNVLIGAHPSFPDTENFGRKWITISDEELQKSIEIQLDIFQERMKIHKAKLHHIKPHGALYNAIAVDEHLATVFVNSIKKYTENVYLFVPYKSEIEKVALNNNIKIIYEAFADRNYNDDLTLVNRNHKNALITDKEHVFQHVSKMVFDGKVKTLLGFEKSIKADTFCVHSDTENALEIVQYLSNRFNKITI</sequence>
<dbReference type="Pfam" id="PF03746">
    <property type="entry name" value="LamB_YcsF"/>
    <property type="match status" value="1"/>
</dbReference>
<dbReference type="SUPFAM" id="SSF88713">
    <property type="entry name" value="Glycoside hydrolase/deacetylase"/>
    <property type="match status" value="1"/>
</dbReference>
<reference evidence="1 2" key="1">
    <citation type="submission" date="2016-12" db="EMBL/GenBank/DDBJ databases">
        <title>Trade-off between light-utilization and light-protection in marine flavobacteria.</title>
        <authorList>
            <person name="Kumagai Y."/>
            <person name="Yoshizawa S."/>
            <person name="Kogure K."/>
            <person name="Iwasaki W."/>
        </authorList>
    </citation>
    <scope>NUCLEOTIDE SEQUENCE [LARGE SCALE GENOMIC DNA]</scope>
    <source>
        <strain evidence="1 2">KCTC 22729</strain>
    </source>
</reference>
<dbReference type="InterPro" id="IPR005501">
    <property type="entry name" value="LamB/YcsF/PxpA-like"/>
</dbReference>
<evidence type="ECO:0000313" key="2">
    <source>
        <dbReference type="Proteomes" id="UP000237608"/>
    </source>
</evidence>
<dbReference type="AlphaFoldDB" id="A0A2S7WBR9"/>
<name>A0A2S7WBR9_9FLAO</name>
<keyword evidence="2" id="KW-1185">Reference proteome</keyword>
<dbReference type="PANTHER" id="PTHR30292">
    <property type="entry name" value="UNCHARACTERIZED PROTEIN YBGL-RELATED"/>
    <property type="match status" value="1"/>
</dbReference>
<organism evidence="1 2">
    <name type="scientific">Polaribacter gangjinensis</name>
    <dbReference type="NCBI Taxonomy" id="574710"/>
    <lineage>
        <taxon>Bacteria</taxon>
        <taxon>Pseudomonadati</taxon>
        <taxon>Bacteroidota</taxon>
        <taxon>Flavobacteriia</taxon>
        <taxon>Flavobacteriales</taxon>
        <taxon>Flavobacteriaceae</taxon>
    </lineage>
</organism>
<gene>
    <name evidence="1" type="ORF">BTO13_07340</name>
</gene>
<dbReference type="InterPro" id="IPR011330">
    <property type="entry name" value="Glyco_hydro/deAcase_b/a-brl"/>
</dbReference>
<dbReference type="Gene3D" id="3.20.20.370">
    <property type="entry name" value="Glycoside hydrolase/deacetylase"/>
    <property type="match status" value="1"/>
</dbReference>
<dbReference type="RefSeq" id="WP_105046216.1">
    <property type="nucleotide sequence ID" value="NZ_CP150662.1"/>
</dbReference>
<dbReference type="Proteomes" id="UP000237608">
    <property type="component" value="Unassembled WGS sequence"/>
</dbReference>
<comment type="caution">
    <text evidence="1">The sequence shown here is derived from an EMBL/GenBank/DDBJ whole genome shotgun (WGS) entry which is preliminary data.</text>
</comment>
<evidence type="ECO:0000313" key="1">
    <source>
        <dbReference type="EMBL" id="PQJ75075.1"/>
    </source>
</evidence>
<accession>A0A2S7WBR9</accession>
<protein>
    <submittedName>
        <fullName evidence="1">Lactam utilization protein LamB</fullName>
    </submittedName>
</protein>
<dbReference type="OrthoDB" id="9773478at2"/>
<dbReference type="NCBIfam" id="NF003814">
    <property type="entry name" value="PRK05406.1-3"/>
    <property type="match status" value="1"/>
</dbReference>
<dbReference type="GO" id="GO:0005975">
    <property type="term" value="P:carbohydrate metabolic process"/>
    <property type="evidence" value="ECO:0007669"/>
    <property type="project" value="InterPro"/>
</dbReference>
<dbReference type="CDD" id="cd10801">
    <property type="entry name" value="LamB_YcsF_like_1"/>
    <property type="match status" value="1"/>
</dbReference>